<proteinExistence type="predicted"/>
<reference evidence="1" key="1">
    <citation type="submission" date="2017-08" db="EMBL/GenBank/DDBJ databases">
        <authorList>
            <person name="Imhoff J.F."/>
            <person name="Rahn T."/>
            <person name="Kuenzel S."/>
            <person name="Neulinger S.C."/>
        </authorList>
    </citation>
    <scope>NUCLEOTIDE SEQUENCE</scope>
    <source>
        <strain evidence="1">DSM 11080</strain>
    </source>
</reference>
<evidence type="ECO:0000313" key="1">
    <source>
        <dbReference type="EMBL" id="MBK1707001.1"/>
    </source>
</evidence>
<reference evidence="1" key="2">
    <citation type="journal article" date="2020" name="Microorganisms">
        <title>Osmotic Adaptation and Compatible Solute Biosynthesis of Phototrophic Bacteria as Revealed from Genome Analyses.</title>
        <authorList>
            <person name="Imhoff J.F."/>
            <person name="Rahn T."/>
            <person name="Kunzel S."/>
            <person name="Keller A."/>
            <person name="Neulinger S.C."/>
        </authorList>
    </citation>
    <scope>NUCLEOTIDE SEQUENCE</scope>
    <source>
        <strain evidence="1">DSM 11080</strain>
    </source>
</reference>
<dbReference type="AlphaFoldDB" id="A0AAJ0XBP8"/>
<dbReference type="Proteomes" id="UP001296776">
    <property type="component" value="Unassembled WGS sequence"/>
</dbReference>
<accession>A0AAJ0XBP8</accession>
<sequence>MSSDLQCQQAVHELFRMIERMLSLRIDPSERDASVTFEPEDIDRIGLMVARLERLTGRLAPSDERSEFRRRHAALAKYLAVLQT</sequence>
<dbReference type="RefSeq" id="WP_207173788.1">
    <property type="nucleotide sequence ID" value="NZ_NRSJ01000059.1"/>
</dbReference>
<organism evidence="1 2">
    <name type="scientific">Halochromatium glycolicum</name>
    <dbReference type="NCBI Taxonomy" id="85075"/>
    <lineage>
        <taxon>Bacteria</taxon>
        <taxon>Pseudomonadati</taxon>
        <taxon>Pseudomonadota</taxon>
        <taxon>Gammaproteobacteria</taxon>
        <taxon>Chromatiales</taxon>
        <taxon>Chromatiaceae</taxon>
        <taxon>Halochromatium</taxon>
    </lineage>
</organism>
<dbReference type="EMBL" id="NRSJ01000059">
    <property type="protein sequence ID" value="MBK1707001.1"/>
    <property type="molecule type" value="Genomic_DNA"/>
</dbReference>
<comment type="caution">
    <text evidence="1">The sequence shown here is derived from an EMBL/GenBank/DDBJ whole genome shotgun (WGS) entry which is preliminary data.</text>
</comment>
<gene>
    <name evidence="1" type="ORF">CKO40_21310</name>
</gene>
<protein>
    <submittedName>
        <fullName evidence="1">Uncharacterized protein</fullName>
    </submittedName>
</protein>
<evidence type="ECO:0000313" key="2">
    <source>
        <dbReference type="Proteomes" id="UP001296776"/>
    </source>
</evidence>
<keyword evidence="2" id="KW-1185">Reference proteome</keyword>
<name>A0AAJ0XBP8_9GAMM</name>